<name>A0A235BP22_UNCW3</name>
<keyword evidence="1" id="KW-0472">Membrane</keyword>
<keyword evidence="1" id="KW-0812">Transmembrane</keyword>
<feature type="domain" description="Thioredoxin" evidence="2">
    <location>
        <begin position="433"/>
        <end position="567"/>
    </location>
</feature>
<evidence type="ECO:0000259" key="2">
    <source>
        <dbReference type="PROSITE" id="PS51352"/>
    </source>
</evidence>
<dbReference type="EMBL" id="NOZQ01000210">
    <property type="protein sequence ID" value="OYD13932.1"/>
    <property type="molecule type" value="Genomic_DNA"/>
</dbReference>
<keyword evidence="1" id="KW-1133">Transmembrane helix</keyword>
<dbReference type="InterPro" id="IPR019734">
    <property type="entry name" value="TPR_rpt"/>
</dbReference>
<dbReference type="Pfam" id="PF13181">
    <property type="entry name" value="TPR_8"/>
    <property type="match status" value="1"/>
</dbReference>
<dbReference type="Gene3D" id="1.25.40.10">
    <property type="entry name" value="Tetratricopeptide repeat domain"/>
    <property type="match status" value="1"/>
</dbReference>
<protein>
    <recommendedName>
        <fullName evidence="2">Thioredoxin domain-containing protein</fullName>
    </recommendedName>
</protein>
<dbReference type="CDD" id="cd02966">
    <property type="entry name" value="TlpA_like_family"/>
    <property type="match status" value="1"/>
</dbReference>
<dbReference type="GO" id="GO:0006950">
    <property type="term" value="P:response to stress"/>
    <property type="evidence" value="ECO:0007669"/>
    <property type="project" value="UniProtKB-ARBA"/>
</dbReference>
<dbReference type="Gene3D" id="3.40.30.10">
    <property type="entry name" value="Glutaredoxin"/>
    <property type="match status" value="1"/>
</dbReference>
<sequence length="569" mass="66072">MYCLSGNRVVNSSICVLLGFIFFLGTYTPLFSEDELIITPDQPQWGDTLYIELHPAEERGELFINYSYRYPFWEQKRGWIHFSGQNGIYKSPSIVIDSGSIEIFIEVKGKHYSKTICSLLPYEFIKVYASNGKPADEVLGDTTGAIILKWRNILFEEKDSGQVKTYINELENKSPQTLLDCYLVAKGYSLLGENENALKFIGKMYEMDSTSPLILVMARRTRAEPPEIKEEIENYIIGFIDQNPEKLISWETTSFPWEFENIPDTIAEKVLKTWHTYEPQNPTPLYYLAVLLRNSQKLDEALNLINEAIALEKQGFLIIYEHRGHVPEYRLKFHKLRGEIHEETGNVELAIKNYEKALSAAEYTNETVPVYTTLGKIFFEREQQDKSEQFCFKAFIGGDTTESESMLKKIYEEKYANNISFKQYLHLLYDKIKSDYRKAPDFELTDIDSETVRLSENEGKLIAINFWSRSCKACMNEIPYLNQIYDDFKDENVIFWAIGSSNEEFLESHPFKFRIVPLNREIWQKYNILGVPQCFIIDPHGLIIYHAFGGGKLICDAIRRVLTRLILTL</sequence>
<gene>
    <name evidence="3" type="ORF">CH333_09505</name>
</gene>
<feature type="transmembrane region" description="Helical" evidence="1">
    <location>
        <begin position="9"/>
        <end position="30"/>
    </location>
</feature>
<reference evidence="3 4" key="1">
    <citation type="submission" date="2017-07" db="EMBL/GenBank/DDBJ databases">
        <title>Recovery of genomes from metagenomes via a dereplication, aggregation, and scoring strategy.</title>
        <authorList>
            <person name="Sieber C.M."/>
            <person name="Probst A.J."/>
            <person name="Sharrar A."/>
            <person name="Thomas B.C."/>
            <person name="Hess M."/>
            <person name="Tringe S.G."/>
            <person name="Banfield J.F."/>
        </authorList>
    </citation>
    <scope>NUCLEOTIDE SEQUENCE [LARGE SCALE GENOMIC DNA]</scope>
    <source>
        <strain evidence="3">JGI_Cruoil_03_44_89</strain>
    </source>
</reference>
<dbReference type="AlphaFoldDB" id="A0A235BP22"/>
<dbReference type="Proteomes" id="UP000215215">
    <property type="component" value="Unassembled WGS sequence"/>
</dbReference>
<dbReference type="InterPro" id="IPR036249">
    <property type="entry name" value="Thioredoxin-like_sf"/>
</dbReference>
<dbReference type="InterPro" id="IPR000866">
    <property type="entry name" value="AhpC/TSA"/>
</dbReference>
<dbReference type="GO" id="GO:0016209">
    <property type="term" value="F:antioxidant activity"/>
    <property type="evidence" value="ECO:0007669"/>
    <property type="project" value="InterPro"/>
</dbReference>
<proteinExistence type="predicted"/>
<dbReference type="InterPro" id="IPR050553">
    <property type="entry name" value="Thioredoxin_ResA/DsbE_sf"/>
</dbReference>
<dbReference type="GO" id="GO:0016491">
    <property type="term" value="F:oxidoreductase activity"/>
    <property type="evidence" value="ECO:0007669"/>
    <property type="project" value="InterPro"/>
</dbReference>
<dbReference type="InterPro" id="IPR013766">
    <property type="entry name" value="Thioredoxin_domain"/>
</dbReference>
<dbReference type="Pfam" id="PF00578">
    <property type="entry name" value="AhpC-TSA"/>
    <property type="match status" value="1"/>
</dbReference>
<organism evidence="3 4">
    <name type="scientific">candidate division WOR-3 bacterium JGI_Cruoil_03_44_89</name>
    <dbReference type="NCBI Taxonomy" id="1973748"/>
    <lineage>
        <taxon>Bacteria</taxon>
        <taxon>Bacteria division WOR-3</taxon>
    </lineage>
</organism>
<dbReference type="PANTHER" id="PTHR42852:SF13">
    <property type="entry name" value="PROTEIN DIPZ"/>
    <property type="match status" value="1"/>
</dbReference>
<dbReference type="SMART" id="SM00028">
    <property type="entry name" value="TPR"/>
    <property type="match status" value="2"/>
</dbReference>
<comment type="caution">
    <text evidence="3">The sequence shown here is derived from an EMBL/GenBank/DDBJ whole genome shotgun (WGS) entry which is preliminary data.</text>
</comment>
<evidence type="ECO:0000256" key="1">
    <source>
        <dbReference type="SAM" id="Phobius"/>
    </source>
</evidence>
<dbReference type="InterPro" id="IPR011990">
    <property type="entry name" value="TPR-like_helical_dom_sf"/>
</dbReference>
<evidence type="ECO:0000313" key="3">
    <source>
        <dbReference type="EMBL" id="OYD13932.1"/>
    </source>
</evidence>
<dbReference type="SUPFAM" id="SSF48452">
    <property type="entry name" value="TPR-like"/>
    <property type="match status" value="1"/>
</dbReference>
<accession>A0A235BP22</accession>
<dbReference type="PROSITE" id="PS51352">
    <property type="entry name" value="THIOREDOXIN_2"/>
    <property type="match status" value="1"/>
</dbReference>
<evidence type="ECO:0000313" key="4">
    <source>
        <dbReference type="Proteomes" id="UP000215215"/>
    </source>
</evidence>
<dbReference type="SUPFAM" id="SSF52833">
    <property type="entry name" value="Thioredoxin-like"/>
    <property type="match status" value="1"/>
</dbReference>
<dbReference type="PANTHER" id="PTHR42852">
    <property type="entry name" value="THIOL:DISULFIDE INTERCHANGE PROTEIN DSBE"/>
    <property type="match status" value="1"/>
</dbReference>